<reference evidence="1 2" key="1">
    <citation type="journal article" date="2016" name="Nat. Commun.">
        <title>Thousands of microbial genomes shed light on interconnected biogeochemical processes in an aquifer system.</title>
        <authorList>
            <person name="Anantharaman K."/>
            <person name="Brown C.T."/>
            <person name="Hug L.A."/>
            <person name="Sharon I."/>
            <person name="Castelle C.J."/>
            <person name="Probst A.J."/>
            <person name="Thomas B.C."/>
            <person name="Singh A."/>
            <person name="Wilkins M.J."/>
            <person name="Karaoz U."/>
            <person name="Brodie E.L."/>
            <person name="Williams K.H."/>
            <person name="Hubbard S.S."/>
            <person name="Banfield J.F."/>
        </authorList>
    </citation>
    <scope>NUCLEOTIDE SEQUENCE [LARGE SCALE GENOMIC DNA]</scope>
</reference>
<evidence type="ECO:0000313" key="2">
    <source>
        <dbReference type="Proteomes" id="UP000178098"/>
    </source>
</evidence>
<sequence>MGKKDDMDCPIDYGLHDAATWDCIPAAPARSDEETAREETPSAGALFTIEAPELDPFVGVNIGMRYI</sequence>
<dbReference type="AlphaFoldDB" id="A0A1F7HF72"/>
<organism evidence="1 2">
    <name type="scientific">Candidatus Roizmanbacteria bacterium RIFCSPHIGHO2_02_FULL_43_11</name>
    <dbReference type="NCBI Taxonomy" id="1802043"/>
    <lineage>
        <taxon>Bacteria</taxon>
        <taxon>Candidatus Roizmaniibacteriota</taxon>
    </lineage>
</organism>
<evidence type="ECO:0000313" key="1">
    <source>
        <dbReference type="EMBL" id="OGK29693.1"/>
    </source>
</evidence>
<comment type="caution">
    <text evidence="1">The sequence shown here is derived from an EMBL/GenBank/DDBJ whole genome shotgun (WGS) entry which is preliminary data.</text>
</comment>
<gene>
    <name evidence="1" type="ORF">A3D08_03230</name>
</gene>
<protein>
    <submittedName>
        <fullName evidence="1">Uncharacterized protein</fullName>
    </submittedName>
</protein>
<dbReference type="Proteomes" id="UP000178098">
    <property type="component" value="Unassembled WGS sequence"/>
</dbReference>
<name>A0A1F7HF72_9BACT</name>
<proteinExistence type="predicted"/>
<dbReference type="EMBL" id="MFZT01000041">
    <property type="protein sequence ID" value="OGK29693.1"/>
    <property type="molecule type" value="Genomic_DNA"/>
</dbReference>
<accession>A0A1F7HF72</accession>